<evidence type="ECO:0000313" key="1">
    <source>
        <dbReference type="EMBL" id="CAH2105489.1"/>
    </source>
</evidence>
<dbReference type="EMBL" id="CAKOGL010000028">
    <property type="protein sequence ID" value="CAH2105489.1"/>
    <property type="molecule type" value="Genomic_DNA"/>
</dbReference>
<evidence type="ECO:0000313" key="2">
    <source>
        <dbReference type="Proteomes" id="UP001153954"/>
    </source>
</evidence>
<proteinExistence type="predicted"/>
<protein>
    <submittedName>
        <fullName evidence="1">Uncharacterized protein</fullName>
    </submittedName>
</protein>
<gene>
    <name evidence="1" type="ORF">EEDITHA_LOCUS19740</name>
</gene>
<name>A0AAU9V294_EUPED</name>
<dbReference type="Proteomes" id="UP001153954">
    <property type="component" value="Unassembled WGS sequence"/>
</dbReference>
<dbReference type="AlphaFoldDB" id="A0AAU9V294"/>
<keyword evidence="2" id="KW-1185">Reference proteome</keyword>
<sequence length="79" mass="9132">MKHGYCKPVDQSVIETLNNEKEDEEETETGDVCQVPSHAEAFEALDVAFKWFERQDESNPMQLLQLKRIMDLAAMKICE</sequence>
<accession>A0AAU9V294</accession>
<reference evidence="1" key="1">
    <citation type="submission" date="2022-03" db="EMBL/GenBank/DDBJ databases">
        <authorList>
            <person name="Tunstrom K."/>
        </authorList>
    </citation>
    <scope>NUCLEOTIDE SEQUENCE</scope>
</reference>
<organism evidence="1 2">
    <name type="scientific">Euphydryas editha</name>
    <name type="common">Edith's checkerspot</name>
    <dbReference type="NCBI Taxonomy" id="104508"/>
    <lineage>
        <taxon>Eukaryota</taxon>
        <taxon>Metazoa</taxon>
        <taxon>Ecdysozoa</taxon>
        <taxon>Arthropoda</taxon>
        <taxon>Hexapoda</taxon>
        <taxon>Insecta</taxon>
        <taxon>Pterygota</taxon>
        <taxon>Neoptera</taxon>
        <taxon>Endopterygota</taxon>
        <taxon>Lepidoptera</taxon>
        <taxon>Glossata</taxon>
        <taxon>Ditrysia</taxon>
        <taxon>Papilionoidea</taxon>
        <taxon>Nymphalidae</taxon>
        <taxon>Nymphalinae</taxon>
        <taxon>Euphydryas</taxon>
    </lineage>
</organism>
<comment type="caution">
    <text evidence="1">The sequence shown here is derived from an EMBL/GenBank/DDBJ whole genome shotgun (WGS) entry which is preliminary data.</text>
</comment>